<name>A0A168IMJ4_CORDF</name>
<dbReference type="AlphaFoldDB" id="A0A168IMJ4"/>
<gene>
    <name evidence="1" type="ORF">LEL_02926</name>
</gene>
<evidence type="ECO:0000313" key="1">
    <source>
        <dbReference type="EMBL" id="OAA79440.1"/>
    </source>
</evidence>
<comment type="caution">
    <text evidence="1">The sequence shown here is derived from an EMBL/GenBank/DDBJ whole genome shotgun (WGS) entry which is preliminary data.</text>
</comment>
<proteinExistence type="predicted"/>
<reference evidence="1 2" key="1">
    <citation type="journal article" date="2016" name="Genome Biol. Evol.">
        <title>Divergent and convergent evolution of fungal pathogenicity.</title>
        <authorList>
            <person name="Shang Y."/>
            <person name="Xiao G."/>
            <person name="Zheng P."/>
            <person name="Cen K."/>
            <person name="Zhan S."/>
            <person name="Wang C."/>
        </authorList>
    </citation>
    <scope>NUCLEOTIDE SEQUENCE [LARGE SCALE GENOMIC DNA]</scope>
    <source>
        <strain evidence="1 2">RCEF 1005</strain>
    </source>
</reference>
<organism evidence="1 2">
    <name type="scientific">Akanthomyces lecanii RCEF 1005</name>
    <dbReference type="NCBI Taxonomy" id="1081108"/>
    <lineage>
        <taxon>Eukaryota</taxon>
        <taxon>Fungi</taxon>
        <taxon>Dikarya</taxon>
        <taxon>Ascomycota</taxon>
        <taxon>Pezizomycotina</taxon>
        <taxon>Sordariomycetes</taxon>
        <taxon>Hypocreomycetidae</taxon>
        <taxon>Hypocreales</taxon>
        <taxon>Cordycipitaceae</taxon>
        <taxon>Akanthomyces</taxon>
        <taxon>Cordyceps confragosa</taxon>
    </lineage>
</organism>
<dbReference type="Proteomes" id="UP000076881">
    <property type="component" value="Unassembled WGS sequence"/>
</dbReference>
<accession>A0A168IMJ4</accession>
<sequence length="218" mass="23466">MVNGSPILIISCGTDPSRYLINDKWASLTQEIAARIEVVWARSVDEIRGKLGYYVPAGILVMDAGFTTSAGDLETVADLLNMYAQMGGTVVFAGVFPAVVEPRALQHIFGAFGLDWSFVGYEVHTGGRLNPHASVIADGHLAEQLVSLPSVCELSQLTVKVGSAADALYEIYPQQYERANIESGIVMAKVGDGYVALVGDRENERSTRTTIVAMLKLV</sequence>
<protein>
    <submittedName>
        <fullName evidence="1">Uncharacterized protein</fullName>
    </submittedName>
</protein>
<dbReference type="OrthoDB" id="245563at2759"/>
<keyword evidence="2" id="KW-1185">Reference proteome</keyword>
<evidence type="ECO:0000313" key="2">
    <source>
        <dbReference type="Proteomes" id="UP000076881"/>
    </source>
</evidence>
<dbReference type="EMBL" id="AZHF01000002">
    <property type="protein sequence ID" value="OAA79440.1"/>
    <property type="molecule type" value="Genomic_DNA"/>
</dbReference>
<dbReference type="STRING" id="1081108.A0A168IMJ4"/>